<feature type="region of interest" description="Disordered" evidence="1">
    <location>
        <begin position="536"/>
        <end position="636"/>
    </location>
</feature>
<sequence>MSSSSLGRSRESMTNSASGVFEEEKKGVIRSGWMQGGFTPFKGKGKAMYVVLAERAIEIYENDKAYNRRKPSKHTIDLAISFNVHNNHVTVEKKEAAVRDRCEGDTVKEGGGDDLCPRPDWHRQHDPKLQKCVCVMQPDTTLLLKFESEEANKEWYEAIKQTCIPARAVRLGRFVCPTEFFEAAFDVVIVDTPKKVAHKKGEESPPSNIIEKYPHLEGSRRICFYAHTIYLCVKNIEPAKEDDLPPGGSPPFKAIHAFEIQRKFIPNFGYRDNYFILMMGRGSPMGACEMWAECENKQMAEAIHHTLNEIIERESDKKKKLTNGTQQVPQLPTMPTGRHRERSHTQPHRQRLASEIIAGGPSSSPGGSEAARERRSQLRESKALVESFEEEQRSQQHRGSITIHTPPQKAQGSLLDTGRRNTNSPLANLLRKPSTGTVACTTGSHRTPPTKLGAPSTSQAPSSSSGSSTTLPVPGLRHSFAAPGDTKNKLIAHTSVFPVRRQSETIKEEAGTYQPMDPTNEARKKEWEQMMRGEMQGCRAVSPSTTRSSTDETEDSGGTLRCYGETEDSGGTLKMGVSSRPHSPNNTIRNLSLVQQTPRPYEPLPLKSKADHLSSSEDDADADVISAGTNTSTGGESISAELDYAHMDSVNWNGEGSSLSVPLSAFSHHRDHPPPPRSFVSSSDSCYSSIAERQAKGGHHSTAATPEAPPKEQFRTYSFGPGHPSFQRPGDPIRSGVLEPKKLSSEGIAAANGADAAASSSSNAAKEADRKRAFSLGSKSFFANLSRPFRKVSSRARHAPTSASGASLASSTVSSGVGGGGGGGQGQPSSVSSNHIAGFNQHPFVDDPRNRSGSFGSGRSTPYSKRSGPIEASSDHLMELDFGGEPQHGRHGLGGRCGSGSMGSVDSPSRSRTSSFGCQLKRADEYRHEDENGLTPSQILLQKAKQLSIDAAETAPPVHVDTSEYVLTEAPPPSERASYGYHHHHSSHHSPDHVVASREQLTSSSSSSTVPPPPPAVQYSVNGGVQDVMGKSHEARSSQYFETIEETTSGRSSRASSIDESSTTVAEVSQRLAEVADDDYAEMDVSKQQTTDVVVETIPDAAAAAAAQFQPADSRHSSSRSRSASPAASSTRRVDSAATLQSVASSSDRSDRENRDVQQQQKEKEQQPVRQKMSTQSEGPQLLAAATAAGGLPKRSSVPVLKDQDAAAQGDPAALNYAFLQLNGAGAPAAASHDVSRGRSKSGILFASSSSRESAAAAAAAAAASDQTTVEYAICKPVVP</sequence>
<dbReference type="SMART" id="SM00233">
    <property type="entry name" value="PH"/>
    <property type="match status" value="1"/>
</dbReference>
<keyword evidence="3" id="KW-1185">Reference proteome</keyword>
<protein>
    <submittedName>
        <fullName evidence="2">Ist-1</fullName>
    </submittedName>
</protein>
<feature type="compositionally biased region" description="Basic and acidic residues" evidence="1">
    <location>
        <begin position="1148"/>
        <end position="1167"/>
    </location>
</feature>
<feature type="compositionally biased region" description="Low complexity" evidence="1">
    <location>
        <begin position="851"/>
        <end position="860"/>
    </location>
</feature>
<feature type="compositionally biased region" description="Polar residues" evidence="1">
    <location>
        <begin position="1168"/>
        <end position="1179"/>
    </location>
</feature>
<dbReference type="PROSITE" id="PS50003">
    <property type="entry name" value="PH_DOMAIN"/>
    <property type="match status" value="1"/>
</dbReference>
<organism evidence="2 3">
    <name type="scientific">Pristionchus pacificus</name>
    <name type="common">Parasitic nematode worm</name>
    <dbReference type="NCBI Taxonomy" id="54126"/>
    <lineage>
        <taxon>Eukaryota</taxon>
        <taxon>Metazoa</taxon>
        <taxon>Ecdysozoa</taxon>
        <taxon>Nematoda</taxon>
        <taxon>Chromadorea</taxon>
        <taxon>Rhabditida</taxon>
        <taxon>Rhabditina</taxon>
        <taxon>Diplogasteromorpha</taxon>
        <taxon>Diplogasteroidea</taxon>
        <taxon>Neodiplogasteridae</taxon>
        <taxon>Pristionchus</taxon>
    </lineage>
</organism>
<feature type="compositionally biased region" description="Low complexity" evidence="1">
    <location>
        <begin position="1046"/>
        <end position="1064"/>
    </location>
</feature>
<gene>
    <name evidence="2" type="primary">WBGene00096505</name>
</gene>
<feature type="compositionally biased region" description="Polar residues" evidence="1">
    <location>
        <begin position="580"/>
        <end position="598"/>
    </location>
</feature>
<feature type="region of interest" description="Disordered" evidence="1">
    <location>
        <begin position="960"/>
        <end position="1066"/>
    </location>
</feature>
<feature type="compositionally biased region" description="Polar residues" evidence="1">
    <location>
        <begin position="627"/>
        <end position="636"/>
    </location>
</feature>
<feature type="compositionally biased region" description="Low complexity" evidence="1">
    <location>
        <begin position="453"/>
        <end position="469"/>
    </location>
</feature>
<feature type="compositionally biased region" description="Polar residues" evidence="1">
    <location>
        <begin position="434"/>
        <end position="447"/>
    </location>
</feature>
<feature type="compositionally biased region" description="Low complexity" evidence="1">
    <location>
        <begin position="678"/>
        <end position="689"/>
    </location>
</feature>
<feature type="region of interest" description="Disordered" evidence="1">
    <location>
        <begin position="314"/>
        <end position="483"/>
    </location>
</feature>
<feature type="compositionally biased region" description="Low complexity" evidence="1">
    <location>
        <begin position="799"/>
        <end position="815"/>
    </location>
</feature>
<feature type="compositionally biased region" description="Gly residues" evidence="1">
    <location>
        <begin position="892"/>
        <end position="901"/>
    </location>
</feature>
<dbReference type="InterPro" id="IPR001849">
    <property type="entry name" value="PH_domain"/>
</dbReference>
<feature type="compositionally biased region" description="Low complexity" evidence="1">
    <location>
        <begin position="1120"/>
        <end position="1131"/>
    </location>
</feature>
<dbReference type="Proteomes" id="UP000005239">
    <property type="component" value="Unassembled WGS sequence"/>
</dbReference>
<feature type="compositionally biased region" description="Basic and acidic residues" evidence="1">
    <location>
        <begin position="370"/>
        <end position="383"/>
    </location>
</feature>
<feature type="region of interest" description="Disordered" evidence="1">
    <location>
        <begin position="787"/>
        <end position="917"/>
    </location>
</feature>
<accession>A0A2A6B4X1</accession>
<evidence type="ECO:0000256" key="1">
    <source>
        <dbReference type="SAM" id="MobiDB-lite"/>
    </source>
</evidence>
<dbReference type="AlphaFoldDB" id="A0A2A6B4X1"/>
<dbReference type="EnsemblMetazoa" id="PPA06951.1">
    <property type="protein sequence ID" value="PPA06951.1"/>
    <property type="gene ID" value="WBGene00096505"/>
</dbReference>
<dbReference type="OrthoDB" id="946068at2759"/>
<feature type="region of interest" description="Disordered" evidence="1">
    <location>
        <begin position="751"/>
        <end position="770"/>
    </location>
</feature>
<feature type="region of interest" description="Disordered" evidence="1">
    <location>
        <begin position="664"/>
        <end position="741"/>
    </location>
</feature>
<accession>A0A8R1Y8G3</accession>
<evidence type="ECO:0000313" key="3">
    <source>
        <dbReference type="Proteomes" id="UP000005239"/>
    </source>
</evidence>
<feature type="region of interest" description="Disordered" evidence="1">
    <location>
        <begin position="1104"/>
        <end position="1184"/>
    </location>
</feature>
<reference evidence="2" key="2">
    <citation type="submission" date="2022-06" db="UniProtKB">
        <authorList>
            <consortium name="EnsemblMetazoa"/>
        </authorList>
    </citation>
    <scope>IDENTIFICATION</scope>
    <source>
        <strain evidence="2">PS312</strain>
    </source>
</reference>
<feature type="region of interest" description="Disordered" evidence="1">
    <location>
        <begin position="1"/>
        <end position="21"/>
    </location>
</feature>
<feature type="compositionally biased region" description="Low complexity" evidence="1">
    <location>
        <begin position="751"/>
        <end position="765"/>
    </location>
</feature>
<feature type="compositionally biased region" description="Basic residues" evidence="1">
    <location>
        <begin position="788"/>
        <end position="798"/>
    </location>
</feature>
<dbReference type="SUPFAM" id="SSF50729">
    <property type="entry name" value="PH domain-like"/>
    <property type="match status" value="1"/>
</dbReference>
<feature type="compositionally biased region" description="Low complexity" evidence="1">
    <location>
        <begin position="902"/>
        <end position="915"/>
    </location>
</feature>
<evidence type="ECO:0000313" key="2">
    <source>
        <dbReference type="EnsemblMetazoa" id="PPA06951.1"/>
    </source>
</evidence>
<dbReference type="Gene3D" id="2.30.29.30">
    <property type="entry name" value="Pleckstrin-homology domain (PH domain)/Phosphotyrosine-binding domain (PTB)"/>
    <property type="match status" value="2"/>
</dbReference>
<feature type="compositionally biased region" description="Gly residues" evidence="1">
    <location>
        <begin position="816"/>
        <end position="826"/>
    </location>
</feature>
<proteinExistence type="predicted"/>
<feature type="compositionally biased region" description="Polar residues" evidence="1">
    <location>
        <begin position="397"/>
        <end position="411"/>
    </location>
</feature>
<feature type="compositionally biased region" description="Basic residues" evidence="1">
    <location>
        <begin position="337"/>
        <end position="351"/>
    </location>
</feature>
<name>A0A2A6B4X1_PRIPA</name>
<dbReference type="InterPro" id="IPR011993">
    <property type="entry name" value="PH-like_dom_sf"/>
</dbReference>
<feature type="compositionally biased region" description="Low complexity" evidence="1">
    <location>
        <begin position="353"/>
        <end position="369"/>
    </location>
</feature>
<reference evidence="3" key="1">
    <citation type="journal article" date="2008" name="Nat. Genet.">
        <title>The Pristionchus pacificus genome provides a unique perspective on nematode lifestyle and parasitism.</title>
        <authorList>
            <person name="Dieterich C."/>
            <person name="Clifton S.W."/>
            <person name="Schuster L.N."/>
            <person name="Chinwalla A."/>
            <person name="Delehaunty K."/>
            <person name="Dinkelacker I."/>
            <person name="Fulton L."/>
            <person name="Fulton R."/>
            <person name="Godfrey J."/>
            <person name="Minx P."/>
            <person name="Mitreva M."/>
            <person name="Roeseler W."/>
            <person name="Tian H."/>
            <person name="Witte H."/>
            <person name="Yang S.P."/>
            <person name="Wilson R.K."/>
            <person name="Sommer R.J."/>
        </authorList>
    </citation>
    <scope>NUCLEOTIDE SEQUENCE [LARGE SCALE GENOMIC DNA]</scope>
    <source>
        <strain evidence="3">PS312</strain>
    </source>
</reference>